<feature type="domain" description="RNA polymerase sigma factor 70 region 4 type 2" evidence="6">
    <location>
        <begin position="125"/>
        <end position="176"/>
    </location>
</feature>
<evidence type="ECO:0000259" key="6">
    <source>
        <dbReference type="Pfam" id="PF08281"/>
    </source>
</evidence>
<accession>A0A1T5CZE5</accession>
<keyword evidence="4" id="KW-0804">Transcription</keyword>
<evidence type="ECO:0000256" key="3">
    <source>
        <dbReference type="ARBA" id="ARBA00023082"/>
    </source>
</evidence>
<reference evidence="7 8" key="1">
    <citation type="submission" date="2017-02" db="EMBL/GenBank/DDBJ databases">
        <authorList>
            <person name="Peterson S.W."/>
        </authorList>
    </citation>
    <scope>NUCLEOTIDE SEQUENCE [LARGE SCALE GENOMIC DNA]</scope>
    <source>
        <strain evidence="7 8">DSM 22899</strain>
    </source>
</reference>
<dbReference type="InterPro" id="IPR036388">
    <property type="entry name" value="WH-like_DNA-bd_sf"/>
</dbReference>
<dbReference type="SUPFAM" id="SSF88659">
    <property type="entry name" value="Sigma3 and sigma4 domains of RNA polymerase sigma factors"/>
    <property type="match status" value="1"/>
</dbReference>
<dbReference type="Gene3D" id="1.10.1740.10">
    <property type="match status" value="1"/>
</dbReference>
<comment type="similarity">
    <text evidence="1">Belongs to the sigma-70 factor family. ECF subfamily.</text>
</comment>
<dbReference type="GO" id="GO:0016987">
    <property type="term" value="F:sigma factor activity"/>
    <property type="evidence" value="ECO:0007669"/>
    <property type="project" value="UniProtKB-KW"/>
</dbReference>
<dbReference type="GO" id="GO:0003677">
    <property type="term" value="F:DNA binding"/>
    <property type="evidence" value="ECO:0007669"/>
    <property type="project" value="InterPro"/>
</dbReference>
<dbReference type="PANTHER" id="PTHR43133:SF46">
    <property type="entry name" value="RNA POLYMERASE SIGMA-70 FACTOR ECF SUBFAMILY"/>
    <property type="match status" value="1"/>
</dbReference>
<dbReference type="EMBL" id="FUYS01000005">
    <property type="protein sequence ID" value="SKB64834.1"/>
    <property type="molecule type" value="Genomic_DNA"/>
</dbReference>
<dbReference type="OrthoDB" id="679904at2"/>
<dbReference type="CDD" id="cd06171">
    <property type="entry name" value="Sigma70_r4"/>
    <property type="match status" value="1"/>
</dbReference>
<dbReference type="Proteomes" id="UP000190541">
    <property type="component" value="Unassembled WGS sequence"/>
</dbReference>
<keyword evidence="8" id="KW-1185">Reference proteome</keyword>
<keyword evidence="2" id="KW-0805">Transcription regulation</keyword>
<dbReference type="Gene3D" id="1.10.10.10">
    <property type="entry name" value="Winged helix-like DNA-binding domain superfamily/Winged helix DNA-binding domain"/>
    <property type="match status" value="1"/>
</dbReference>
<evidence type="ECO:0000313" key="8">
    <source>
        <dbReference type="Proteomes" id="UP000190541"/>
    </source>
</evidence>
<organism evidence="7 8">
    <name type="scientific">Parapedobacter luteus</name>
    <dbReference type="NCBI Taxonomy" id="623280"/>
    <lineage>
        <taxon>Bacteria</taxon>
        <taxon>Pseudomonadati</taxon>
        <taxon>Bacteroidota</taxon>
        <taxon>Sphingobacteriia</taxon>
        <taxon>Sphingobacteriales</taxon>
        <taxon>Sphingobacteriaceae</taxon>
        <taxon>Parapedobacter</taxon>
    </lineage>
</organism>
<dbReference type="AlphaFoldDB" id="A0A1T5CZE5"/>
<evidence type="ECO:0000313" key="7">
    <source>
        <dbReference type="EMBL" id="SKB64834.1"/>
    </source>
</evidence>
<dbReference type="InterPro" id="IPR014284">
    <property type="entry name" value="RNA_pol_sigma-70_dom"/>
</dbReference>
<dbReference type="InterPro" id="IPR013249">
    <property type="entry name" value="RNA_pol_sigma70_r4_t2"/>
</dbReference>
<evidence type="ECO:0000256" key="2">
    <source>
        <dbReference type="ARBA" id="ARBA00023015"/>
    </source>
</evidence>
<dbReference type="InterPro" id="IPR013325">
    <property type="entry name" value="RNA_pol_sigma_r2"/>
</dbReference>
<proteinExistence type="inferred from homology"/>
<dbReference type="Pfam" id="PF04542">
    <property type="entry name" value="Sigma70_r2"/>
    <property type="match status" value="1"/>
</dbReference>
<dbReference type="SUPFAM" id="SSF88946">
    <property type="entry name" value="Sigma2 domain of RNA polymerase sigma factors"/>
    <property type="match status" value="1"/>
</dbReference>
<evidence type="ECO:0000256" key="4">
    <source>
        <dbReference type="ARBA" id="ARBA00023163"/>
    </source>
</evidence>
<dbReference type="Pfam" id="PF08281">
    <property type="entry name" value="Sigma70_r4_2"/>
    <property type="match status" value="1"/>
</dbReference>
<dbReference type="STRING" id="623280.SAMN05660226_02497"/>
<dbReference type="InterPro" id="IPR007627">
    <property type="entry name" value="RNA_pol_sigma70_r2"/>
</dbReference>
<dbReference type="InterPro" id="IPR039425">
    <property type="entry name" value="RNA_pol_sigma-70-like"/>
</dbReference>
<dbReference type="GO" id="GO:0006352">
    <property type="term" value="P:DNA-templated transcription initiation"/>
    <property type="evidence" value="ECO:0007669"/>
    <property type="project" value="InterPro"/>
</dbReference>
<evidence type="ECO:0000256" key="1">
    <source>
        <dbReference type="ARBA" id="ARBA00010641"/>
    </source>
</evidence>
<feature type="domain" description="RNA polymerase sigma-70 region 2" evidence="5">
    <location>
        <begin position="28"/>
        <end position="92"/>
    </location>
</feature>
<gene>
    <name evidence="7" type="ORF">SAMN05660226_02497</name>
</gene>
<evidence type="ECO:0000259" key="5">
    <source>
        <dbReference type="Pfam" id="PF04542"/>
    </source>
</evidence>
<dbReference type="InterPro" id="IPR013324">
    <property type="entry name" value="RNA_pol_sigma_r3/r4-like"/>
</dbReference>
<keyword evidence="3" id="KW-0731">Sigma factor</keyword>
<name>A0A1T5CZE5_9SPHI</name>
<sequence length="191" mass="22431">MAALMQNHTTEELFHLAKTGDNAAFTALYRRTWQPLYELAYRKTKDEDEAKDIVQDIYIVLWQKIDTIELQGSVAAYLYSMAKYEIIRRMRQFLKAKQHHYDYQQLIDSMVAPSYQAIFADELKQRLKSEIEALPERQQRILRLHSEKNYTTREIADELNIAEQTVKNQLVHARRKVRSGIKAGILSSILL</sequence>
<dbReference type="PANTHER" id="PTHR43133">
    <property type="entry name" value="RNA POLYMERASE ECF-TYPE SIGMA FACTO"/>
    <property type="match status" value="1"/>
</dbReference>
<dbReference type="NCBIfam" id="TIGR02937">
    <property type="entry name" value="sigma70-ECF"/>
    <property type="match status" value="1"/>
</dbReference>
<protein>
    <submittedName>
        <fullName evidence="7">RNA polymerase sigma-70 factor, ECF subfamily</fullName>
    </submittedName>
</protein>